<feature type="chain" id="PRO_5043741250" description="Coiled-coil domain-containing protein 80" evidence="9">
    <location>
        <begin position="27"/>
        <end position="937"/>
    </location>
</feature>
<proteinExistence type="inferred from homology"/>
<evidence type="ECO:0000256" key="3">
    <source>
        <dbReference type="ARBA" id="ARBA00022530"/>
    </source>
</evidence>
<feature type="compositionally biased region" description="Basic and acidic residues" evidence="8">
    <location>
        <begin position="518"/>
        <end position="566"/>
    </location>
</feature>
<dbReference type="EMBL" id="DYDO01000001">
    <property type="protein sequence ID" value="DBA34056.1"/>
    <property type="molecule type" value="Genomic_DNA"/>
</dbReference>
<feature type="compositionally biased region" description="Basic and acidic residues" evidence="8">
    <location>
        <begin position="411"/>
        <end position="420"/>
    </location>
</feature>
<evidence type="ECO:0000313" key="11">
    <source>
        <dbReference type="EMBL" id="DBA34056.1"/>
    </source>
</evidence>
<dbReference type="PANTHER" id="PTHR46792:SF2">
    <property type="entry name" value="COILED-COIL DOMAIN-CONTAINING PROTEIN 80"/>
    <property type="match status" value="1"/>
</dbReference>
<feature type="domain" description="DUF4174" evidence="10">
    <location>
        <begin position="600"/>
        <end position="734"/>
    </location>
</feature>
<evidence type="ECO:0000256" key="1">
    <source>
        <dbReference type="ARBA" id="ARBA00004498"/>
    </source>
</evidence>
<dbReference type="InterPro" id="IPR025232">
    <property type="entry name" value="DUF4174"/>
</dbReference>
<keyword evidence="2" id="KW-0964">Secreted</keyword>
<evidence type="ECO:0000256" key="5">
    <source>
        <dbReference type="ARBA" id="ARBA00038037"/>
    </source>
</evidence>
<evidence type="ECO:0000256" key="9">
    <source>
        <dbReference type="SAM" id="SignalP"/>
    </source>
</evidence>
<evidence type="ECO:0000256" key="2">
    <source>
        <dbReference type="ARBA" id="ARBA00022525"/>
    </source>
</evidence>
<feature type="compositionally biased region" description="Basic residues" evidence="8">
    <location>
        <begin position="485"/>
        <end position="496"/>
    </location>
</feature>
<evidence type="ECO:0000256" key="8">
    <source>
        <dbReference type="SAM" id="MobiDB-lite"/>
    </source>
</evidence>
<protein>
    <recommendedName>
        <fullName evidence="7">Coiled-coil domain-containing protein 80</fullName>
    </recommendedName>
</protein>
<feature type="region of interest" description="Disordered" evidence="8">
    <location>
        <begin position="356"/>
        <end position="378"/>
    </location>
</feature>
<comment type="caution">
    <text evidence="11">The sequence shown here is derived from an EMBL/GenBank/DDBJ whole genome shotgun (WGS) entry which is preliminary data.</text>
</comment>
<feature type="domain" description="DUF4174" evidence="10">
    <location>
        <begin position="122"/>
        <end position="250"/>
    </location>
</feature>
<keyword evidence="4 9" id="KW-0732">Signal</keyword>
<dbReference type="GO" id="GO:0010811">
    <property type="term" value="P:positive regulation of cell-substrate adhesion"/>
    <property type="evidence" value="ECO:0007669"/>
    <property type="project" value="TreeGrafter"/>
</dbReference>
<dbReference type="PANTHER" id="PTHR46792">
    <property type="entry name" value="COILED-COIL DOMAIN-CONTAINING PROTEIN 80"/>
    <property type="match status" value="1"/>
</dbReference>
<accession>A0AAV3B7U4</accession>
<keyword evidence="12" id="KW-1185">Reference proteome</keyword>
<comment type="subunit">
    <text evidence="6">Binds to various extracellular matrix proteins.</text>
</comment>
<feature type="compositionally biased region" description="Basic and acidic residues" evidence="8">
    <location>
        <begin position="453"/>
        <end position="477"/>
    </location>
</feature>
<comment type="subcellular location">
    <subcellularLocation>
        <location evidence="1">Secreted</location>
        <location evidence="1">Extracellular space</location>
        <location evidence="1">Extracellular matrix</location>
    </subcellularLocation>
</comment>
<feature type="region of interest" description="Disordered" evidence="8">
    <location>
        <begin position="94"/>
        <end position="115"/>
    </location>
</feature>
<feature type="signal peptide" evidence="9">
    <location>
        <begin position="1"/>
        <end position="26"/>
    </location>
</feature>
<dbReference type="GO" id="GO:0005604">
    <property type="term" value="C:basement membrane"/>
    <property type="evidence" value="ECO:0007669"/>
    <property type="project" value="TreeGrafter"/>
</dbReference>
<feature type="region of interest" description="Disordered" evidence="8">
    <location>
        <begin position="410"/>
        <end position="575"/>
    </location>
</feature>
<feature type="domain" description="DUF4174" evidence="10">
    <location>
        <begin position="757"/>
        <end position="888"/>
    </location>
</feature>
<organism evidence="11 12">
    <name type="scientific">Pyxicephalus adspersus</name>
    <name type="common">African bullfrog</name>
    <dbReference type="NCBI Taxonomy" id="30357"/>
    <lineage>
        <taxon>Eukaryota</taxon>
        <taxon>Metazoa</taxon>
        <taxon>Chordata</taxon>
        <taxon>Craniata</taxon>
        <taxon>Vertebrata</taxon>
        <taxon>Euteleostomi</taxon>
        <taxon>Amphibia</taxon>
        <taxon>Batrachia</taxon>
        <taxon>Anura</taxon>
        <taxon>Neobatrachia</taxon>
        <taxon>Ranoidea</taxon>
        <taxon>Pyxicephalidae</taxon>
        <taxon>Pyxicephalinae</taxon>
        <taxon>Pyxicephalus</taxon>
    </lineage>
</organism>
<comment type="similarity">
    <text evidence="5">Belongs to the CCDC80 family.</text>
</comment>
<evidence type="ECO:0000256" key="7">
    <source>
        <dbReference type="ARBA" id="ARBA00039956"/>
    </source>
</evidence>
<dbReference type="Proteomes" id="UP001181693">
    <property type="component" value="Unassembled WGS sequence"/>
</dbReference>
<evidence type="ECO:0000259" key="10">
    <source>
        <dbReference type="Pfam" id="PF13778"/>
    </source>
</evidence>
<reference evidence="11" key="1">
    <citation type="thesis" date="2020" institute="ProQuest LLC" country="789 East Eisenhower Parkway, Ann Arbor, MI, USA">
        <title>Comparative Genomics and Chromosome Evolution.</title>
        <authorList>
            <person name="Mudd A.B."/>
        </authorList>
    </citation>
    <scope>NUCLEOTIDE SEQUENCE</scope>
    <source>
        <strain evidence="11">1538</strain>
        <tissue evidence="11">Blood</tissue>
    </source>
</reference>
<dbReference type="AlphaFoldDB" id="A0AAV3B7U4"/>
<dbReference type="Pfam" id="PF13778">
    <property type="entry name" value="DUF4174"/>
    <property type="match status" value="3"/>
</dbReference>
<evidence type="ECO:0000256" key="6">
    <source>
        <dbReference type="ARBA" id="ARBA00038549"/>
    </source>
</evidence>
<keyword evidence="3" id="KW-0272">Extracellular matrix</keyword>
<sequence>MNWTVMFRLATLLAVWIICASDKSQGINTDTRAFRTRTIPNQRKYLNSPKNQSNYVNKDLNKRNLSQIMLSDEGQPRNKKVNPQQRPVIRQAQTRMLKDDSATSSRSRTARFQSASNSPNILASFAGKNRVWVISAPHDSDGYYRLMMSLLKNDVYCELAERHIQQIVMFHQEGEEGGKIRRITNEGNILEQPLDPSVVPKMMTSLKLEKGKFGMVLLKKTLQVEERYPYPVRLEAMYEIVDQSPIRKIEKLRQKGFVQKCKAAGVEGQVSEGDSSISGSSGGAGGSSSTSSTRVVKPTQATVQITYKKEEPKRNLVPTRSPRVKITRKPLIIQPTPTTKATTLPPPTKATTRILTTTTRPPTTPPTTIPPTTQKPWTTKLYTTPETYRFHGQAEVTTRDPETAGHYFPVRTDKHRDRQHVQTGKHFATTSKTSKPMVHESHTDAPVITTTTTEHDTKENTGRFGDNRTDRKDHSSHDITPSQKKPSKTKPPKKKGVEKILNNEYEDKFDLGKPTTPQEERKEEKPEKAEKKKKEKKVEKAEKPPKKDKPVKKDKTDKKIKTEKDRNKKNKKVVKSEDDIFTKPVKKIYTETQRRSLPAFLENFEGKRRLLFITTPKDDNNMYSQQRDEYLEAVCEMAIRKISIITIFGTLTNSSMKIDHFQLDNEKPMKVIGDDDLLDHELITELRKEFGMTYNDFFMVLTDLDMRVKQYYEVPIAMKSVFDLVDTFPSRIKEMEKQKRDGITCKREDKTRSLESFLSRFRWRRRLLIISAPNDEEWGYQQQLYALSGQACNMGLRHMAILKMVGMGVDGGGVLELYPINGSSSVEREDLSFNLVKDIRNYFQVSPEYFSMLLVGKDGNVKSWYPSPMWSMAIVYDLIDSMQLRRQEMAIQQSLGMRCPEDEYGGYGYHGYPHQGYEDGYQDDYRHHEGHYHRYHD</sequence>
<gene>
    <name evidence="11" type="ORF">GDO54_001660</name>
</gene>
<feature type="compositionally biased region" description="Low complexity" evidence="8">
    <location>
        <begin position="102"/>
        <end position="115"/>
    </location>
</feature>
<evidence type="ECO:0000313" key="12">
    <source>
        <dbReference type="Proteomes" id="UP001181693"/>
    </source>
</evidence>
<name>A0AAV3B7U4_PYXAD</name>
<evidence type="ECO:0000256" key="4">
    <source>
        <dbReference type="ARBA" id="ARBA00022729"/>
    </source>
</evidence>
<feature type="region of interest" description="Disordered" evidence="8">
    <location>
        <begin position="268"/>
        <end position="297"/>
    </location>
</feature>
<dbReference type="GO" id="GO:0030198">
    <property type="term" value="P:extracellular matrix organization"/>
    <property type="evidence" value="ECO:0007669"/>
    <property type="project" value="TreeGrafter"/>
</dbReference>